<evidence type="ECO:0000313" key="2">
    <source>
        <dbReference type="Proteomes" id="UP000184693"/>
    </source>
</evidence>
<dbReference type="AlphaFoldDB" id="A0A1N6FHN0"/>
<organism evidence="1 2">
    <name type="scientific">Paraburkholderia phenazinium</name>
    <dbReference type="NCBI Taxonomy" id="60549"/>
    <lineage>
        <taxon>Bacteria</taxon>
        <taxon>Pseudomonadati</taxon>
        <taxon>Pseudomonadota</taxon>
        <taxon>Betaproteobacteria</taxon>
        <taxon>Burkholderiales</taxon>
        <taxon>Burkholderiaceae</taxon>
        <taxon>Paraburkholderia</taxon>
    </lineage>
</organism>
<gene>
    <name evidence="1" type="ORF">SAMN05444168_1579</name>
</gene>
<name>A0A1N6FHN0_9BURK</name>
<protein>
    <submittedName>
        <fullName evidence="1">Uncharacterized protein</fullName>
    </submittedName>
</protein>
<dbReference type="Proteomes" id="UP000184693">
    <property type="component" value="Unassembled WGS sequence"/>
</dbReference>
<accession>A0A1N6FHN0</accession>
<evidence type="ECO:0000313" key="1">
    <source>
        <dbReference type="EMBL" id="SIN94783.1"/>
    </source>
</evidence>
<reference evidence="1 2" key="1">
    <citation type="submission" date="2016-11" db="EMBL/GenBank/DDBJ databases">
        <authorList>
            <person name="Jaros S."/>
            <person name="Januszkiewicz K."/>
            <person name="Wedrychowicz H."/>
        </authorList>
    </citation>
    <scope>NUCLEOTIDE SEQUENCE [LARGE SCALE GENOMIC DNA]</scope>
    <source>
        <strain evidence="1 2">GAS86</strain>
    </source>
</reference>
<proteinExistence type="predicted"/>
<sequence length="62" mass="7058">MSSLLSRLVTDDVKTRLVKETTRQVQALLDAKSVKITEMKEYGGFRHGSAEPVEADPKRRKR</sequence>
<dbReference type="EMBL" id="FSRM01000001">
    <property type="protein sequence ID" value="SIN94783.1"/>
    <property type="molecule type" value="Genomic_DNA"/>
</dbReference>
<dbReference type="RefSeq" id="WP_074263766.1">
    <property type="nucleotide sequence ID" value="NZ_FSRM01000001.1"/>
</dbReference>